<evidence type="ECO:0000256" key="4">
    <source>
        <dbReference type="ARBA" id="ARBA00022427"/>
    </source>
</evidence>
<evidence type="ECO:0000256" key="2">
    <source>
        <dbReference type="ARBA" id="ARBA00004651"/>
    </source>
</evidence>
<dbReference type="GO" id="GO:0005198">
    <property type="term" value="F:structural molecule activity"/>
    <property type="evidence" value="ECO:0007669"/>
    <property type="project" value="InterPro"/>
</dbReference>
<feature type="transmembrane region" description="Helical" evidence="10">
    <location>
        <begin position="268"/>
        <end position="287"/>
    </location>
</feature>
<evidence type="ECO:0000256" key="9">
    <source>
        <dbReference type="ARBA" id="ARBA00023136"/>
    </source>
</evidence>
<feature type="transmembrane region" description="Helical" evidence="10">
    <location>
        <begin position="156"/>
        <end position="181"/>
    </location>
</feature>
<dbReference type="GO" id="GO:0005923">
    <property type="term" value="C:bicellular tight junction"/>
    <property type="evidence" value="ECO:0007669"/>
    <property type="project" value="UniProtKB-SubCell"/>
</dbReference>
<feature type="transmembrane region" description="Helical" evidence="10">
    <location>
        <begin position="424"/>
        <end position="453"/>
    </location>
</feature>
<dbReference type="FunFam" id="1.20.140.150:FF:000001">
    <property type="entry name" value="Claudin"/>
    <property type="match status" value="1"/>
</dbReference>
<evidence type="ECO:0000256" key="7">
    <source>
        <dbReference type="ARBA" id="ARBA00022949"/>
    </source>
</evidence>
<evidence type="ECO:0000256" key="6">
    <source>
        <dbReference type="ARBA" id="ARBA00022692"/>
    </source>
</evidence>
<keyword evidence="4" id="KW-0796">Tight junction</keyword>
<evidence type="ECO:0000256" key="8">
    <source>
        <dbReference type="ARBA" id="ARBA00022989"/>
    </source>
</evidence>
<comment type="similarity">
    <text evidence="3">Belongs to the claudin family.</text>
</comment>
<dbReference type="PRINTS" id="PR01077">
    <property type="entry name" value="CLAUDIN"/>
</dbReference>
<feature type="transmembrane region" description="Helical" evidence="10">
    <location>
        <begin position="79"/>
        <end position="101"/>
    </location>
</feature>
<dbReference type="Pfam" id="PF00822">
    <property type="entry name" value="PMP22_Claudin"/>
    <property type="match status" value="2"/>
</dbReference>
<reference evidence="12 13" key="1">
    <citation type="submission" date="2019-04" db="EMBL/GenBank/DDBJ databases">
        <title>The sequence and de novo assembly of Takifugu bimaculatus genome using PacBio and Hi-C technologies.</title>
        <authorList>
            <person name="Xu P."/>
            <person name="Liu B."/>
            <person name="Zhou Z."/>
        </authorList>
    </citation>
    <scope>NUCLEOTIDE SEQUENCE [LARGE SCALE GENOMIC DNA]</scope>
    <source>
        <strain evidence="12">TB-2018</strain>
        <tissue evidence="12">Muscle</tissue>
    </source>
</reference>
<dbReference type="InterPro" id="IPR003554">
    <property type="entry name" value="Claudin10"/>
</dbReference>
<feature type="transmembrane region" description="Helical" evidence="10">
    <location>
        <begin position="345"/>
        <end position="368"/>
    </location>
</feature>
<dbReference type="PROSITE" id="PS01346">
    <property type="entry name" value="CLAUDIN"/>
    <property type="match status" value="2"/>
</dbReference>
<evidence type="ECO:0000313" key="12">
    <source>
        <dbReference type="EMBL" id="TNN04240.1"/>
    </source>
</evidence>
<keyword evidence="7" id="KW-0965">Cell junction</keyword>
<proteinExistence type="inferred from homology"/>
<evidence type="ECO:0000256" key="3">
    <source>
        <dbReference type="ARBA" id="ARBA00008295"/>
    </source>
</evidence>
<sequence>MYQEILAFILSTVGWVLVSSTLPTDYWKVSSLDGTVITTATYWSNLWKACVTDSTGVSNCKDFASMLALDGYIQACRGLMIAAICLGFFGSIFALVGMKCTKIGGSDRSKGRIACFAGVNFILSGLCSLSACSLYAHQITSEFFDPLYVAQKYELGAALFIGWAGSLLCILGGSMLCFSIAGTKSHRQTKYIYKGAASHSHVSSYPRAQAKSVNQRPPPEYSDASKMQHFDKSAYVAHDDTKTDAQHSTRRTTENPAASEMRKRLIQIFGFLLTSLGWVFVLCTIAMDYWRITQLGGQGGSFIIKVAWYWSNLWKDCFTDSTAVTNCRDFPVLWAVTPFVQGVRGLLMCGITLGFFAVVLCFIGMECTYIGGAEKLKDKLVFAGAVLHFVGGISNIAGYCLYINRIARTTFAPSVGPGVLRYDLGPPIFLGLVGCFLIFLGAVFYAVTVCYVLRRESQVVYANGGGTYMYPRTRGLYTGYYRPSRLYGTYMGSRLSRSSKISKISQTTPTKVSERDAFV</sequence>
<dbReference type="PANTHER" id="PTHR12002">
    <property type="entry name" value="CLAUDIN"/>
    <property type="match status" value="1"/>
</dbReference>
<dbReference type="GO" id="GO:0005886">
    <property type="term" value="C:plasma membrane"/>
    <property type="evidence" value="ECO:0007669"/>
    <property type="project" value="UniProtKB-SubCell"/>
</dbReference>
<dbReference type="InterPro" id="IPR004031">
    <property type="entry name" value="PMP22/EMP/MP20/Claudin"/>
</dbReference>
<evidence type="ECO:0000256" key="5">
    <source>
        <dbReference type="ARBA" id="ARBA00022475"/>
    </source>
</evidence>
<feature type="chain" id="PRO_5021213104" evidence="11">
    <location>
        <begin position="21"/>
        <end position="519"/>
    </location>
</feature>
<comment type="subcellular location">
    <subcellularLocation>
        <location evidence="1">Cell junction</location>
        <location evidence="1">Tight junction</location>
    </subcellularLocation>
    <subcellularLocation>
        <location evidence="2">Cell membrane</location>
        <topology evidence="2">Multi-pass membrane protein</topology>
    </subcellularLocation>
</comment>
<evidence type="ECO:0000313" key="13">
    <source>
        <dbReference type="Proteomes" id="UP000516260"/>
    </source>
</evidence>
<keyword evidence="8 10" id="KW-1133">Transmembrane helix</keyword>
<gene>
    <name evidence="12" type="ORF">fugu_001269</name>
</gene>
<dbReference type="InterPro" id="IPR006187">
    <property type="entry name" value="Claudin"/>
</dbReference>
<keyword evidence="5" id="KW-1003">Cell membrane</keyword>
<dbReference type="PRINTS" id="PR01383">
    <property type="entry name" value="CLAUDIN10"/>
</dbReference>
<evidence type="ECO:0000256" key="11">
    <source>
        <dbReference type="SAM" id="SignalP"/>
    </source>
</evidence>
<feature type="signal peptide" evidence="11">
    <location>
        <begin position="1"/>
        <end position="20"/>
    </location>
</feature>
<feature type="transmembrane region" description="Helical" evidence="10">
    <location>
        <begin position="113"/>
        <end position="136"/>
    </location>
</feature>
<dbReference type="Proteomes" id="UP000516260">
    <property type="component" value="Chromosome 1"/>
</dbReference>
<keyword evidence="11" id="KW-0732">Signal</keyword>
<protein>
    <submittedName>
        <fullName evidence="12">Uncharacterized protein</fullName>
    </submittedName>
</protein>
<dbReference type="InterPro" id="IPR017974">
    <property type="entry name" value="Claudin_CS"/>
</dbReference>
<keyword evidence="13" id="KW-1185">Reference proteome</keyword>
<feature type="transmembrane region" description="Helical" evidence="10">
    <location>
        <begin position="380"/>
        <end position="404"/>
    </location>
</feature>
<accession>A0A4Z2CJG4</accession>
<organism evidence="12 13">
    <name type="scientific">Takifugu bimaculatus</name>
    <dbReference type="NCBI Taxonomy" id="433685"/>
    <lineage>
        <taxon>Eukaryota</taxon>
        <taxon>Metazoa</taxon>
        <taxon>Chordata</taxon>
        <taxon>Craniata</taxon>
        <taxon>Vertebrata</taxon>
        <taxon>Euteleostomi</taxon>
        <taxon>Actinopterygii</taxon>
        <taxon>Neopterygii</taxon>
        <taxon>Teleostei</taxon>
        <taxon>Neoteleostei</taxon>
        <taxon>Acanthomorphata</taxon>
        <taxon>Eupercaria</taxon>
        <taxon>Tetraodontiformes</taxon>
        <taxon>Tetradontoidea</taxon>
        <taxon>Tetraodontidae</taxon>
        <taxon>Takifugu</taxon>
    </lineage>
</organism>
<evidence type="ECO:0000256" key="10">
    <source>
        <dbReference type="SAM" id="Phobius"/>
    </source>
</evidence>
<dbReference type="EMBL" id="SWLE01000001">
    <property type="protein sequence ID" value="TNN04240.1"/>
    <property type="molecule type" value="Genomic_DNA"/>
</dbReference>
<keyword evidence="9 10" id="KW-0472">Membrane</keyword>
<dbReference type="AlphaFoldDB" id="A0A4Z2CJG4"/>
<keyword evidence="6 10" id="KW-0812">Transmembrane</keyword>
<dbReference type="Gene3D" id="1.20.140.150">
    <property type="match status" value="2"/>
</dbReference>
<evidence type="ECO:0000256" key="1">
    <source>
        <dbReference type="ARBA" id="ARBA00004435"/>
    </source>
</evidence>
<comment type="caution">
    <text evidence="12">The sequence shown here is derived from an EMBL/GenBank/DDBJ whole genome shotgun (WGS) entry which is preliminary data.</text>
</comment>
<name>A0A4Z2CJG4_9TELE</name>